<evidence type="ECO:0000313" key="1">
    <source>
        <dbReference type="EMBL" id="KAA6351743.1"/>
    </source>
</evidence>
<name>A0A5J4T277_9ZZZZ</name>
<gene>
    <name evidence="1" type="ORF">EZS27_000868</name>
</gene>
<protein>
    <submittedName>
        <fullName evidence="1">Uncharacterized protein</fullName>
    </submittedName>
</protein>
<dbReference type="AlphaFoldDB" id="A0A5J4T277"/>
<dbReference type="EMBL" id="SNRY01000009">
    <property type="protein sequence ID" value="KAA6351743.1"/>
    <property type="molecule type" value="Genomic_DNA"/>
</dbReference>
<comment type="caution">
    <text evidence="1">The sequence shown here is derived from an EMBL/GenBank/DDBJ whole genome shotgun (WGS) entry which is preliminary data.</text>
</comment>
<proteinExistence type="predicted"/>
<accession>A0A5J4T277</accession>
<organism evidence="1">
    <name type="scientific">termite gut metagenome</name>
    <dbReference type="NCBI Taxonomy" id="433724"/>
    <lineage>
        <taxon>unclassified sequences</taxon>
        <taxon>metagenomes</taxon>
        <taxon>organismal metagenomes</taxon>
    </lineage>
</organism>
<reference evidence="1" key="1">
    <citation type="submission" date="2019-03" db="EMBL/GenBank/DDBJ databases">
        <title>Single cell metagenomics reveals metabolic interactions within the superorganism composed of flagellate Streblomastix strix and complex community of Bacteroidetes bacteria on its surface.</title>
        <authorList>
            <person name="Treitli S.C."/>
            <person name="Kolisko M."/>
            <person name="Husnik F."/>
            <person name="Keeling P."/>
            <person name="Hampl V."/>
        </authorList>
    </citation>
    <scope>NUCLEOTIDE SEQUENCE</scope>
    <source>
        <strain evidence="1">STM</strain>
    </source>
</reference>
<sequence length="95" mass="11405">MVEKFSHSHYIYKYKSRGNVHAIVVSPKELLKDDRFENEIITLLNDFEIKYKTNVAHISSDDWLYHLLMESGKVDYEAPIIHKDAFFRGQYKYLY</sequence>